<dbReference type="OrthoDB" id="287365at2"/>
<reference evidence="4" key="1">
    <citation type="submission" date="2016-10" db="EMBL/GenBank/DDBJ databases">
        <authorList>
            <person name="Varghese N."/>
            <person name="Submissions S."/>
        </authorList>
    </citation>
    <scope>NUCLEOTIDE SEQUENCE [LARGE SCALE GENOMIC DNA]</scope>
    <source>
        <strain evidence="4">DSM 44718</strain>
    </source>
</reference>
<keyword evidence="1" id="KW-0732">Signal</keyword>
<dbReference type="RefSeq" id="WP_090786842.1">
    <property type="nucleotide sequence ID" value="NZ_BOND01000015.1"/>
</dbReference>
<dbReference type="Proteomes" id="UP000199632">
    <property type="component" value="Unassembled WGS sequence"/>
</dbReference>
<dbReference type="SUPFAM" id="SSF51126">
    <property type="entry name" value="Pectin lyase-like"/>
    <property type="match status" value="1"/>
</dbReference>
<evidence type="ECO:0000313" key="3">
    <source>
        <dbReference type="EMBL" id="SDY61223.1"/>
    </source>
</evidence>
<feature type="domain" description="Right handed beta helix" evidence="2">
    <location>
        <begin position="108"/>
        <end position="250"/>
    </location>
</feature>
<dbReference type="SMART" id="SM00710">
    <property type="entry name" value="PbH1"/>
    <property type="match status" value="2"/>
</dbReference>
<accession>A0A1H3L9V5</accession>
<evidence type="ECO:0000313" key="4">
    <source>
        <dbReference type="Proteomes" id="UP000199632"/>
    </source>
</evidence>
<organism evidence="3 4">
    <name type="scientific">Asanoa ishikariensis</name>
    <dbReference type="NCBI Taxonomy" id="137265"/>
    <lineage>
        <taxon>Bacteria</taxon>
        <taxon>Bacillati</taxon>
        <taxon>Actinomycetota</taxon>
        <taxon>Actinomycetes</taxon>
        <taxon>Micromonosporales</taxon>
        <taxon>Micromonosporaceae</taxon>
        <taxon>Asanoa</taxon>
    </lineage>
</organism>
<dbReference type="STRING" id="137265.SAMN05421684_0630"/>
<keyword evidence="4" id="KW-1185">Reference proteome</keyword>
<dbReference type="AlphaFoldDB" id="A0A1H3L9V5"/>
<proteinExistence type="predicted"/>
<evidence type="ECO:0000256" key="1">
    <source>
        <dbReference type="SAM" id="SignalP"/>
    </source>
</evidence>
<sequence>MRVLRGLALLCVGALATAGFTAIAGNASAAASTIFVSKVCGSAPDGSEANPYCTISKAAEVAVAGQTIAVDKGDYTESVVVRSGQPGKPIRYVGYRGAGGQVRVVSAATGNAFVVSGVHDVVIDGFYLVGSGLTPAVVESSSDITISNGWILSPTVIGIDIKGDSHRVTVSGMSALGMRAPLVAVGAGATDTVLAQNSVRSTRAPGYPPHPAVAVTDAPNTTVTNNTIVTDCLAGIEVTGASGGFALYNSIVRTTAVGTPGRCGASSGPDPASVTPVTVTASATTDAHVDYNVIDPGHGGSLYSWAGTTYPNPGALAAATGQGAHDIGADPKLANVSDPQAAGWTLTAESPAIDSALADAPGTQATDLRGNAHADKPDTANAGAGFVDRGAVEFVPAPSLRSTMVRAPGGSAFETVATATATSPWTTDGPVGTFTLHKSNEKRIVNRTGIARFSFEEAGHACAVVQFSLDGFRGSAEPQYDSACMMLGAAYTAVTPRRVLDTRSAIGVPSTTPVYRNGEVQVPLPAPAATASAVVLNVTATKPTTAGALKVYREPGYEPNGYSVQFAANQTIANLVTVQVRDGKASISNESMGTVHVVADLVGYYADGDSGLRTATPARVLDTRSAIGVPGTAPMGAQGRVTVDLSSRVPAGTTAVVLNLTVTKPTQSGHVTLFPPGAAVPTASNVNFVAGQTVNNMVIAPVVGGRIAFAHGGSGTVHVIADLSGWYAPGVGDMLLPTYPIHLARPGHIDGVTVGPGQTLRVFVNANECGSTPCEPRTAVVANVTAILPQSGGYLSVYPYGQARPVMSAVNFTAHQIVASQVTVGLHEDSFMVYNSSSGNVEVSIDQTGLYLGSVS</sequence>
<name>A0A1H3L9V5_9ACTN</name>
<dbReference type="Gene3D" id="2.160.20.10">
    <property type="entry name" value="Single-stranded right-handed beta-helix, Pectin lyase-like"/>
    <property type="match status" value="1"/>
</dbReference>
<dbReference type="InterPro" id="IPR012334">
    <property type="entry name" value="Pectin_lyas_fold"/>
</dbReference>
<dbReference type="InterPro" id="IPR011050">
    <property type="entry name" value="Pectin_lyase_fold/virulence"/>
</dbReference>
<feature type="chain" id="PRO_5011638970" evidence="1">
    <location>
        <begin position="30"/>
        <end position="856"/>
    </location>
</feature>
<protein>
    <submittedName>
        <fullName evidence="3">Right handed beta helix region</fullName>
    </submittedName>
</protein>
<evidence type="ECO:0000259" key="2">
    <source>
        <dbReference type="Pfam" id="PF13229"/>
    </source>
</evidence>
<dbReference type="Pfam" id="PF13229">
    <property type="entry name" value="Beta_helix"/>
    <property type="match status" value="1"/>
</dbReference>
<feature type="signal peptide" evidence="1">
    <location>
        <begin position="1"/>
        <end position="29"/>
    </location>
</feature>
<gene>
    <name evidence="3" type="ORF">SAMN05421684_0630</name>
</gene>
<dbReference type="InterPro" id="IPR006626">
    <property type="entry name" value="PbH1"/>
</dbReference>
<dbReference type="InterPro" id="IPR039448">
    <property type="entry name" value="Beta_helix"/>
</dbReference>
<dbReference type="EMBL" id="FNQB01000001">
    <property type="protein sequence ID" value="SDY61223.1"/>
    <property type="molecule type" value="Genomic_DNA"/>
</dbReference>